<comment type="caution">
    <text evidence="2">The sequence shown here is derived from an EMBL/GenBank/DDBJ whole genome shotgun (WGS) entry which is preliminary data.</text>
</comment>
<name>A0AAN8A286_9PEZI</name>
<protein>
    <submittedName>
        <fullName evidence="2">Uncharacterized protein</fullName>
    </submittedName>
</protein>
<sequence length="205" mass="23006">MSATNNTSGESSLFVQDTANRVILMAEPAVKLERVADAATGGTTTNRVTTTTVAKEPIDLEEFTDPVWVTTLERFCEREQVFANIRGAYKQVFMKIAILVENRGKTEKALKMQIHDTGLAIGGASKVVFRDRVAKHWPNLLVRAKKVLSDDVERVEKMEDEFIDVREETIFGQIVAARRNKLATVEKGIQRALNLVADLEKAMRW</sequence>
<reference evidence="2" key="1">
    <citation type="submission" date="2023-08" db="EMBL/GenBank/DDBJ databases">
        <title>Black Yeasts Isolated from many extreme environments.</title>
        <authorList>
            <person name="Coleine C."/>
            <person name="Stajich J.E."/>
            <person name="Selbmann L."/>
        </authorList>
    </citation>
    <scope>NUCLEOTIDE SEQUENCE</scope>
    <source>
        <strain evidence="2">CCFEE 5810</strain>
    </source>
</reference>
<proteinExistence type="predicted"/>
<evidence type="ECO:0000313" key="3">
    <source>
        <dbReference type="Proteomes" id="UP001310594"/>
    </source>
</evidence>
<accession>A0AAN8A286</accession>
<dbReference type="EMBL" id="JAVRQU010000006">
    <property type="protein sequence ID" value="KAK5701558.1"/>
    <property type="molecule type" value="Genomic_DNA"/>
</dbReference>
<organism evidence="2 3">
    <name type="scientific">Elasticomyces elasticus</name>
    <dbReference type="NCBI Taxonomy" id="574655"/>
    <lineage>
        <taxon>Eukaryota</taxon>
        <taxon>Fungi</taxon>
        <taxon>Dikarya</taxon>
        <taxon>Ascomycota</taxon>
        <taxon>Pezizomycotina</taxon>
        <taxon>Dothideomycetes</taxon>
        <taxon>Dothideomycetidae</taxon>
        <taxon>Mycosphaerellales</taxon>
        <taxon>Teratosphaeriaceae</taxon>
        <taxon>Elasticomyces</taxon>
    </lineage>
</organism>
<gene>
    <name evidence="2" type="ORF">LTR97_004373</name>
</gene>
<evidence type="ECO:0000313" key="2">
    <source>
        <dbReference type="EMBL" id="KAK5701558.1"/>
    </source>
</evidence>
<keyword evidence="1" id="KW-0175">Coiled coil</keyword>
<evidence type="ECO:0000256" key="1">
    <source>
        <dbReference type="SAM" id="Coils"/>
    </source>
</evidence>
<dbReference type="Proteomes" id="UP001310594">
    <property type="component" value="Unassembled WGS sequence"/>
</dbReference>
<feature type="coiled-coil region" evidence="1">
    <location>
        <begin position="141"/>
        <end position="202"/>
    </location>
</feature>
<dbReference type="AlphaFoldDB" id="A0AAN8A286"/>